<gene>
    <name evidence="3" type="ORF">A5642_00255</name>
</gene>
<dbReference type="InterPro" id="IPR036278">
    <property type="entry name" value="Sialidase_sf"/>
</dbReference>
<feature type="region of interest" description="Disordered" evidence="1">
    <location>
        <begin position="156"/>
        <end position="219"/>
    </location>
</feature>
<dbReference type="SUPFAM" id="SSF140453">
    <property type="entry name" value="EsxAB dimer-like"/>
    <property type="match status" value="1"/>
</dbReference>
<organism evidence="3 4">
    <name type="scientific">Mycolicibacterium mucogenicum</name>
    <name type="common">Mycobacterium mucogenicum</name>
    <dbReference type="NCBI Taxonomy" id="56689"/>
    <lineage>
        <taxon>Bacteria</taxon>
        <taxon>Bacillati</taxon>
        <taxon>Actinomycetota</taxon>
        <taxon>Actinomycetes</taxon>
        <taxon>Mycobacteriales</taxon>
        <taxon>Mycobacteriaceae</taxon>
        <taxon>Mycolicibacterium</taxon>
    </lineage>
</organism>
<feature type="compositionally biased region" description="Basic and acidic residues" evidence="1">
    <location>
        <begin position="243"/>
        <end position="252"/>
    </location>
</feature>
<comment type="caution">
    <text evidence="3">The sequence shown here is derived from an EMBL/GenBank/DDBJ whole genome shotgun (WGS) entry which is preliminary data.</text>
</comment>
<reference evidence="3 4" key="1">
    <citation type="submission" date="2016-06" db="EMBL/GenBank/DDBJ databases">
        <authorList>
            <person name="Kjaerup R.B."/>
            <person name="Dalgaard T.S."/>
            <person name="Juul-Madsen H.R."/>
        </authorList>
    </citation>
    <scope>NUCLEOTIDE SEQUENCE [LARGE SCALE GENOMIC DNA]</scope>
    <source>
        <strain evidence="3 4">1199456.5</strain>
    </source>
</reference>
<dbReference type="EMBL" id="LZSF01000272">
    <property type="protein sequence ID" value="OBA77883.1"/>
    <property type="molecule type" value="Genomic_DNA"/>
</dbReference>
<dbReference type="SUPFAM" id="SSF50939">
    <property type="entry name" value="Sialidases"/>
    <property type="match status" value="1"/>
</dbReference>
<protein>
    <recommendedName>
        <fullName evidence="2">DUF4185 domain-containing protein</fullName>
    </recommendedName>
</protein>
<dbReference type="Proteomes" id="UP000093962">
    <property type="component" value="Unassembled WGS sequence"/>
</dbReference>
<dbReference type="AlphaFoldDB" id="A0A1A0LZ58"/>
<sequence length="515" mass="55640">MGPLSILKIRGTNPLTLVDGGRDLKRKAEGLDELIGKQVHAVQELEQEWKGKAANAARGQAYRNIERQHRFHEITDAMATAMIAGGQVLATLRDVLLNWVGTVSQMFNVADDGVVTTRPPRTGGGWENIASAFTKCTQNMIKAFMDQDQNLANSLKTIADGNTPGNNPRPGPGTGPGIDPDGNINNGQIQYQQTMAGADVPDSTDHGVPRTDLSIMGMTPDGRLFTIQGDTANTMGPGGGPGDPRRPDEEGGRNNIIFWKMDDHGKWVVDEVVKQPFPAAQYPKGVDGDISTIPTSTFNVGNDMYASVMNVKNWDNNTWETRSSTLFKSSNNGRTWQPIGPTFPNLGEGHNQPFQVQSFAPKDDGYVYMYGTQDGRTNDGMHVARVPAGSIGDVHKYEYWNGNSFSNTQDPNTSPPILKVPANISGVGEPSVHFYENKALATFNDADGGVYTSSSTDGVNWTAPQRVLGQLGSYGAFQSPFSGGNTIDITLSLWNPYGTNLYSIENSDTTGLGAY</sequence>
<evidence type="ECO:0000256" key="1">
    <source>
        <dbReference type="SAM" id="MobiDB-lite"/>
    </source>
</evidence>
<feature type="domain" description="DUF4185" evidence="2">
    <location>
        <begin position="205"/>
        <end position="502"/>
    </location>
</feature>
<feature type="compositionally biased region" description="Low complexity" evidence="1">
    <location>
        <begin position="177"/>
        <end position="193"/>
    </location>
</feature>
<dbReference type="InterPro" id="IPR036689">
    <property type="entry name" value="ESAT-6-like_sf"/>
</dbReference>
<evidence type="ECO:0000313" key="3">
    <source>
        <dbReference type="EMBL" id="OBA77883.1"/>
    </source>
</evidence>
<name>A0A1A0LZ58_MYCMU</name>
<proteinExistence type="predicted"/>
<dbReference type="InterPro" id="IPR025442">
    <property type="entry name" value="DUF4185"/>
</dbReference>
<dbReference type="Pfam" id="PF13810">
    <property type="entry name" value="DUF4185"/>
    <property type="match status" value="1"/>
</dbReference>
<evidence type="ECO:0000313" key="4">
    <source>
        <dbReference type="Proteomes" id="UP000093962"/>
    </source>
</evidence>
<feature type="region of interest" description="Disordered" evidence="1">
    <location>
        <begin position="232"/>
        <end position="253"/>
    </location>
</feature>
<evidence type="ECO:0000259" key="2">
    <source>
        <dbReference type="Pfam" id="PF13810"/>
    </source>
</evidence>
<accession>A0A1A0LZ58</accession>